<feature type="signal peptide" evidence="1">
    <location>
        <begin position="1"/>
        <end position="19"/>
    </location>
</feature>
<gene>
    <name evidence="2" type="ORF">AVEN_61078_1</name>
</gene>
<evidence type="ECO:0000313" key="3">
    <source>
        <dbReference type="Proteomes" id="UP000499080"/>
    </source>
</evidence>
<dbReference type="AlphaFoldDB" id="A0A4Y2PYZ0"/>
<dbReference type="Proteomes" id="UP000499080">
    <property type="component" value="Unassembled WGS sequence"/>
</dbReference>
<feature type="chain" id="PRO_5021452968" evidence="1">
    <location>
        <begin position="20"/>
        <end position="66"/>
    </location>
</feature>
<keyword evidence="3" id="KW-1185">Reference proteome</keyword>
<dbReference type="EMBL" id="BGPR01012512">
    <property type="protein sequence ID" value="GBN56394.1"/>
    <property type="molecule type" value="Genomic_DNA"/>
</dbReference>
<keyword evidence="1" id="KW-0732">Signal</keyword>
<evidence type="ECO:0000313" key="2">
    <source>
        <dbReference type="EMBL" id="GBN56394.1"/>
    </source>
</evidence>
<accession>A0A4Y2PYZ0</accession>
<evidence type="ECO:0000256" key="1">
    <source>
        <dbReference type="SAM" id="SignalP"/>
    </source>
</evidence>
<protein>
    <submittedName>
        <fullName evidence="2">Uncharacterized protein</fullName>
    </submittedName>
</protein>
<proteinExistence type="predicted"/>
<sequence length="66" mass="6405">MKAIFALFLIVAIIGMAMAGVHHYKVGGDGGHDGGHHGGGSIFDAAASGLNGIGDAIGDGINGIFG</sequence>
<name>A0A4Y2PYZ0_ARAVE</name>
<comment type="caution">
    <text evidence="2">The sequence shown here is derived from an EMBL/GenBank/DDBJ whole genome shotgun (WGS) entry which is preliminary data.</text>
</comment>
<organism evidence="2 3">
    <name type="scientific">Araneus ventricosus</name>
    <name type="common">Orbweaver spider</name>
    <name type="synonym">Epeira ventricosa</name>
    <dbReference type="NCBI Taxonomy" id="182803"/>
    <lineage>
        <taxon>Eukaryota</taxon>
        <taxon>Metazoa</taxon>
        <taxon>Ecdysozoa</taxon>
        <taxon>Arthropoda</taxon>
        <taxon>Chelicerata</taxon>
        <taxon>Arachnida</taxon>
        <taxon>Araneae</taxon>
        <taxon>Araneomorphae</taxon>
        <taxon>Entelegynae</taxon>
        <taxon>Araneoidea</taxon>
        <taxon>Araneidae</taxon>
        <taxon>Araneus</taxon>
    </lineage>
</organism>
<reference evidence="2 3" key="1">
    <citation type="journal article" date="2019" name="Sci. Rep.">
        <title>Orb-weaving spider Araneus ventricosus genome elucidates the spidroin gene catalogue.</title>
        <authorList>
            <person name="Kono N."/>
            <person name="Nakamura H."/>
            <person name="Ohtoshi R."/>
            <person name="Moran D.A.P."/>
            <person name="Shinohara A."/>
            <person name="Yoshida Y."/>
            <person name="Fujiwara M."/>
            <person name="Mori M."/>
            <person name="Tomita M."/>
            <person name="Arakawa K."/>
        </authorList>
    </citation>
    <scope>NUCLEOTIDE SEQUENCE [LARGE SCALE GENOMIC DNA]</scope>
</reference>